<gene>
    <name evidence="5" type="ORF">QVD17_33573</name>
</gene>
<dbReference type="Gene3D" id="1.25.40.10">
    <property type="entry name" value="Tetratricopeptide repeat domain"/>
    <property type="match status" value="3"/>
</dbReference>
<dbReference type="Pfam" id="PF17177">
    <property type="entry name" value="PPR_long"/>
    <property type="match status" value="1"/>
</dbReference>
<sequence length="553" mass="62434">MAYICVFSPSSSSISMRSFNNQIVFQSTTPHLPNIQISRQQSISQTTNNFKPTNSMTTYIWVNPKSSKIKQNTYDSRYNSLTKVAQHLNSCSPVEKDVFNILDCNLGSKLIEQDGLIILNHMMNPETARIVLNYFLGRCNSSWKLVLYNVTLKVFRKCKDLDSAEQLFDEMTQRGIAPDNVTFSTIIACARMCSFPGKAVAWFERMPEFKIKPDDATFAVMIDAYGRVGNVEMALILYARARIENWLIGAVTYGTVIRLYGTIGNFDECLTVFGEMKARGIKPNLGCYNTLLDAITRAKRPTDIKSIHQEIVSSGLRPGWATYAALLRAYCKACCGIDAMNVYSEMKTKGMVLNNVLYNTLLSMCSDIGFVDEAMAIFEDIKISKDCQPDTRTYSSLITILSRYGRVSEAEATLEEMLEAGFEHDIYVLTKMIQCYAKSNLRDDVVRTLETIMELDLCLDERYCSCLLQVMTQIHREELDKVAQCIVKADSKLGNVVKLVAGSSGDDETFRSEAREVVARVNGEVRKTYCNCLIDLCMHLEKPHKASYFRTLI</sequence>
<feature type="repeat" description="PPR" evidence="3">
    <location>
        <begin position="354"/>
        <end position="389"/>
    </location>
</feature>
<dbReference type="GO" id="GO:0042134">
    <property type="term" value="F:rRNA primary transcript binding"/>
    <property type="evidence" value="ECO:0007669"/>
    <property type="project" value="TreeGrafter"/>
</dbReference>
<evidence type="ECO:0000313" key="5">
    <source>
        <dbReference type="EMBL" id="KAK1412372.1"/>
    </source>
</evidence>
<feature type="repeat" description="PPR" evidence="3">
    <location>
        <begin position="144"/>
        <end position="178"/>
    </location>
</feature>
<reference evidence="5" key="1">
    <citation type="journal article" date="2023" name="bioRxiv">
        <title>Improved chromosome-level genome assembly for marigold (Tagetes erecta).</title>
        <authorList>
            <person name="Jiang F."/>
            <person name="Yuan L."/>
            <person name="Wang S."/>
            <person name="Wang H."/>
            <person name="Xu D."/>
            <person name="Wang A."/>
            <person name="Fan W."/>
        </authorList>
    </citation>
    <scope>NUCLEOTIDE SEQUENCE</scope>
    <source>
        <strain evidence="5">WSJ</strain>
        <tissue evidence="5">Leaf</tissue>
    </source>
</reference>
<feature type="repeat" description="PPR" evidence="3">
    <location>
        <begin position="284"/>
        <end position="318"/>
    </location>
</feature>
<dbReference type="Proteomes" id="UP001229421">
    <property type="component" value="Unassembled WGS sequence"/>
</dbReference>
<dbReference type="InterPro" id="IPR002885">
    <property type="entry name" value="PPR_rpt"/>
</dbReference>
<evidence type="ECO:0000313" key="6">
    <source>
        <dbReference type="Proteomes" id="UP001229421"/>
    </source>
</evidence>
<name>A0AAD8JXJ2_TARER</name>
<dbReference type="NCBIfam" id="TIGR00756">
    <property type="entry name" value="PPR"/>
    <property type="match status" value="5"/>
</dbReference>
<dbReference type="AlphaFoldDB" id="A0AAD8JXJ2"/>
<feature type="repeat" description="PPR" evidence="3">
    <location>
        <begin position="249"/>
        <end position="283"/>
    </location>
</feature>
<dbReference type="GO" id="GO:0009658">
    <property type="term" value="P:chloroplast organization"/>
    <property type="evidence" value="ECO:0007669"/>
    <property type="project" value="UniProtKB-ARBA"/>
</dbReference>
<dbReference type="Pfam" id="PF01535">
    <property type="entry name" value="PPR"/>
    <property type="match status" value="1"/>
</dbReference>
<evidence type="ECO:0000256" key="1">
    <source>
        <dbReference type="ARBA" id="ARBA00007626"/>
    </source>
</evidence>
<dbReference type="GO" id="GO:0003729">
    <property type="term" value="F:mRNA binding"/>
    <property type="evidence" value="ECO:0007669"/>
    <property type="project" value="TreeGrafter"/>
</dbReference>
<keyword evidence="6" id="KW-1185">Reference proteome</keyword>
<evidence type="ECO:0000256" key="2">
    <source>
        <dbReference type="ARBA" id="ARBA00022737"/>
    </source>
</evidence>
<feature type="repeat" description="PPR" evidence="3">
    <location>
        <begin position="390"/>
        <end position="424"/>
    </location>
</feature>
<evidence type="ECO:0000259" key="4">
    <source>
        <dbReference type="Pfam" id="PF17177"/>
    </source>
</evidence>
<protein>
    <recommendedName>
        <fullName evidence="4">PROP1-like PPR domain-containing protein</fullName>
    </recommendedName>
</protein>
<dbReference type="GO" id="GO:0009570">
    <property type="term" value="C:chloroplast stroma"/>
    <property type="evidence" value="ECO:0007669"/>
    <property type="project" value="TreeGrafter"/>
</dbReference>
<proteinExistence type="inferred from homology"/>
<dbReference type="GO" id="GO:0045727">
    <property type="term" value="P:positive regulation of translation"/>
    <property type="evidence" value="ECO:0007669"/>
    <property type="project" value="TreeGrafter"/>
</dbReference>
<dbReference type="InterPro" id="IPR033443">
    <property type="entry name" value="PROP1-like_PPR_dom"/>
</dbReference>
<accession>A0AAD8JXJ2</accession>
<comment type="caution">
    <text evidence="5">The sequence shown here is derived from an EMBL/GenBank/DDBJ whole genome shotgun (WGS) entry which is preliminary data.</text>
</comment>
<dbReference type="PANTHER" id="PTHR47447:SF12">
    <property type="entry name" value="PENTATRICOPEPTIDE REPEAT-CONTAINING PROTEIN ATP4 HOMOLOG, CHLOROPLASTIC"/>
    <property type="match status" value="1"/>
</dbReference>
<feature type="repeat" description="PPR" evidence="3">
    <location>
        <begin position="319"/>
        <end position="353"/>
    </location>
</feature>
<dbReference type="PANTHER" id="PTHR47447">
    <property type="entry name" value="OS03G0856100 PROTEIN"/>
    <property type="match status" value="1"/>
</dbReference>
<organism evidence="5 6">
    <name type="scientific">Tagetes erecta</name>
    <name type="common">African marigold</name>
    <dbReference type="NCBI Taxonomy" id="13708"/>
    <lineage>
        <taxon>Eukaryota</taxon>
        <taxon>Viridiplantae</taxon>
        <taxon>Streptophyta</taxon>
        <taxon>Embryophyta</taxon>
        <taxon>Tracheophyta</taxon>
        <taxon>Spermatophyta</taxon>
        <taxon>Magnoliopsida</taxon>
        <taxon>eudicotyledons</taxon>
        <taxon>Gunneridae</taxon>
        <taxon>Pentapetalae</taxon>
        <taxon>asterids</taxon>
        <taxon>campanulids</taxon>
        <taxon>Asterales</taxon>
        <taxon>Asteraceae</taxon>
        <taxon>Asteroideae</taxon>
        <taxon>Heliantheae alliance</taxon>
        <taxon>Tageteae</taxon>
        <taxon>Tagetes</taxon>
    </lineage>
</organism>
<dbReference type="InterPro" id="IPR011990">
    <property type="entry name" value="TPR-like_helical_dom_sf"/>
</dbReference>
<dbReference type="EMBL" id="JAUHHV010000009">
    <property type="protein sequence ID" value="KAK1412372.1"/>
    <property type="molecule type" value="Genomic_DNA"/>
</dbReference>
<feature type="domain" description="PROP1-like PPR" evidence="4">
    <location>
        <begin position="338"/>
        <end position="486"/>
    </location>
</feature>
<keyword evidence="2" id="KW-0677">Repeat</keyword>
<dbReference type="FunFam" id="1.25.40.10:FF:000509">
    <property type="entry name" value="Pentatricopeptide repeat-containing protein At4g16390, chloroplastic"/>
    <property type="match status" value="1"/>
</dbReference>
<dbReference type="PROSITE" id="PS51375">
    <property type="entry name" value="PPR"/>
    <property type="match status" value="6"/>
</dbReference>
<comment type="similarity">
    <text evidence="1">Belongs to the PPR family. P subfamily.</text>
</comment>
<dbReference type="Pfam" id="PF13041">
    <property type="entry name" value="PPR_2"/>
    <property type="match status" value="2"/>
</dbReference>
<evidence type="ECO:0000256" key="3">
    <source>
        <dbReference type="PROSITE-ProRule" id="PRU00708"/>
    </source>
</evidence>